<name>A0A804NYV7_MAIZE</name>
<dbReference type="InParanoid" id="A0A804NYV7"/>
<reference evidence="1" key="3">
    <citation type="submission" date="2021-05" db="UniProtKB">
        <authorList>
            <consortium name="EnsemblPlants"/>
        </authorList>
    </citation>
    <scope>IDENTIFICATION</scope>
    <source>
        <strain evidence="1">cv. B73</strain>
    </source>
</reference>
<dbReference type="Gramene" id="Zm00001eb196460_T001">
    <property type="protein sequence ID" value="Zm00001eb196460_P001"/>
    <property type="gene ID" value="Zm00001eb196460"/>
</dbReference>
<evidence type="ECO:0000313" key="2">
    <source>
        <dbReference type="Proteomes" id="UP000007305"/>
    </source>
</evidence>
<dbReference type="AlphaFoldDB" id="A0A804NYV7"/>
<keyword evidence="2" id="KW-1185">Reference proteome</keyword>
<proteinExistence type="predicted"/>
<organism evidence="1 2">
    <name type="scientific">Zea mays</name>
    <name type="common">Maize</name>
    <dbReference type="NCBI Taxonomy" id="4577"/>
    <lineage>
        <taxon>Eukaryota</taxon>
        <taxon>Viridiplantae</taxon>
        <taxon>Streptophyta</taxon>
        <taxon>Embryophyta</taxon>
        <taxon>Tracheophyta</taxon>
        <taxon>Spermatophyta</taxon>
        <taxon>Magnoliopsida</taxon>
        <taxon>Liliopsida</taxon>
        <taxon>Poales</taxon>
        <taxon>Poaceae</taxon>
        <taxon>PACMAD clade</taxon>
        <taxon>Panicoideae</taxon>
        <taxon>Andropogonodae</taxon>
        <taxon>Andropogoneae</taxon>
        <taxon>Tripsacinae</taxon>
        <taxon>Zea</taxon>
    </lineage>
</organism>
<sequence length="344" mass="36153">MHCSCLMKEIKYSCEAIGEVQAGRTPSAAAAPFPGVAGQRRRHLLALVHERGVHGEAHQAVVGGVAAPREAPAVAPTSPGVAVRAAVVARGHHDRGLHELEAEPELVGLDVREPRHGALEEELGGEAAEHVERGDAVERAGVGVGVVVQEHGDHVGGHHLGRQVQRRLARGPGAGVDVGGAQLQQRLDDVAAAVLDGVVHGQRVVQVQPLAHHHQLDELDVGGVQRAPHAPDPVLAVGRRRRRVDGEVVVGEERRARPGAARGGGAAGGLGADLLDLGDHVDGEVLGEEVGGEARARHQVGAGGPELLHLELARRHQHLHHVVHGRLLHHGLQLLLQRNNGTEQ</sequence>
<accession>A0A804NYV7</accession>
<dbReference type="Proteomes" id="UP000007305">
    <property type="component" value="Chromosome 4"/>
</dbReference>
<reference evidence="1" key="2">
    <citation type="submission" date="2019-07" db="EMBL/GenBank/DDBJ databases">
        <authorList>
            <person name="Seetharam A."/>
            <person name="Woodhouse M."/>
            <person name="Cannon E."/>
        </authorList>
    </citation>
    <scope>NUCLEOTIDE SEQUENCE [LARGE SCALE GENOMIC DNA]</scope>
    <source>
        <strain evidence="1">cv. B73</strain>
    </source>
</reference>
<protein>
    <submittedName>
        <fullName evidence="1">Uncharacterized protein</fullName>
    </submittedName>
</protein>
<evidence type="ECO:0000313" key="1">
    <source>
        <dbReference type="EnsemblPlants" id="Zm00001eb196460_P001"/>
    </source>
</evidence>
<reference evidence="2" key="1">
    <citation type="journal article" date="2009" name="Science">
        <title>The B73 maize genome: complexity, diversity, and dynamics.</title>
        <authorList>
            <person name="Schnable P.S."/>
            <person name="Ware D."/>
            <person name="Fulton R.S."/>
            <person name="Stein J.C."/>
            <person name="Wei F."/>
            <person name="Pasternak S."/>
            <person name="Liang C."/>
            <person name="Zhang J."/>
            <person name="Fulton L."/>
            <person name="Graves T.A."/>
            <person name="Minx P."/>
            <person name="Reily A.D."/>
            <person name="Courtney L."/>
            <person name="Kruchowski S.S."/>
            <person name="Tomlinson C."/>
            <person name="Strong C."/>
            <person name="Delehaunty K."/>
            <person name="Fronick C."/>
            <person name="Courtney B."/>
            <person name="Rock S.M."/>
            <person name="Belter E."/>
            <person name="Du F."/>
            <person name="Kim K."/>
            <person name="Abbott R.M."/>
            <person name="Cotton M."/>
            <person name="Levy A."/>
            <person name="Marchetto P."/>
            <person name="Ochoa K."/>
            <person name="Jackson S.M."/>
            <person name="Gillam B."/>
            <person name="Chen W."/>
            <person name="Yan L."/>
            <person name="Higginbotham J."/>
            <person name="Cardenas M."/>
            <person name="Waligorski J."/>
            <person name="Applebaum E."/>
            <person name="Phelps L."/>
            <person name="Falcone J."/>
            <person name="Kanchi K."/>
            <person name="Thane T."/>
            <person name="Scimone A."/>
            <person name="Thane N."/>
            <person name="Henke J."/>
            <person name="Wang T."/>
            <person name="Ruppert J."/>
            <person name="Shah N."/>
            <person name="Rotter K."/>
            <person name="Hodges J."/>
            <person name="Ingenthron E."/>
            <person name="Cordes M."/>
            <person name="Kohlberg S."/>
            <person name="Sgro J."/>
            <person name="Delgado B."/>
            <person name="Mead K."/>
            <person name="Chinwalla A."/>
            <person name="Leonard S."/>
            <person name="Crouse K."/>
            <person name="Collura K."/>
            <person name="Kudrna D."/>
            <person name="Currie J."/>
            <person name="He R."/>
            <person name="Angelova A."/>
            <person name="Rajasekar S."/>
            <person name="Mueller T."/>
            <person name="Lomeli R."/>
            <person name="Scara G."/>
            <person name="Ko A."/>
            <person name="Delaney K."/>
            <person name="Wissotski M."/>
            <person name="Lopez G."/>
            <person name="Campos D."/>
            <person name="Braidotti M."/>
            <person name="Ashley E."/>
            <person name="Golser W."/>
            <person name="Kim H."/>
            <person name="Lee S."/>
            <person name="Lin J."/>
            <person name="Dujmic Z."/>
            <person name="Kim W."/>
            <person name="Talag J."/>
            <person name="Zuccolo A."/>
            <person name="Fan C."/>
            <person name="Sebastian A."/>
            <person name="Kramer M."/>
            <person name="Spiegel L."/>
            <person name="Nascimento L."/>
            <person name="Zutavern T."/>
            <person name="Miller B."/>
            <person name="Ambroise C."/>
            <person name="Muller S."/>
            <person name="Spooner W."/>
            <person name="Narechania A."/>
            <person name="Ren L."/>
            <person name="Wei S."/>
            <person name="Kumari S."/>
            <person name="Faga B."/>
            <person name="Levy M.J."/>
            <person name="McMahan L."/>
            <person name="Van Buren P."/>
            <person name="Vaughn M.W."/>
            <person name="Ying K."/>
            <person name="Yeh C.-T."/>
            <person name="Emrich S.J."/>
            <person name="Jia Y."/>
            <person name="Kalyanaraman A."/>
            <person name="Hsia A.-P."/>
            <person name="Barbazuk W.B."/>
            <person name="Baucom R.S."/>
            <person name="Brutnell T.P."/>
            <person name="Carpita N.C."/>
            <person name="Chaparro C."/>
            <person name="Chia J.-M."/>
            <person name="Deragon J.-M."/>
            <person name="Estill J.C."/>
            <person name="Fu Y."/>
            <person name="Jeddeloh J.A."/>
            <person name="Han Y."/>
            <person name="Lee H."/>
            <person name="Li P."/>
            <person name="Lisch D.R."/>
            <person name="Liu S."/>
            <person name="Liu Z."/>
            <person name="Nagel D.H."/>
            <person name="McCann M.C."/>
            <person name="SanMiguel P."/>
            <person name="Myers A.M."/>
            <person name="Nettleton D."/>
            <person name="Nguyen J."/>
            <person name="Penning B.W."/>
            <person name="Ponnala L."/>
            <person name="Schneider K.L."/>
            <person name="Schwartz D.C."/>
            <person name="Sharma A."/>
            <person name="Soderlund C."/>
            <person name="Springer N.M."/>
            <person name="Sun Q."/>
            <person name="Wang H."/>
            <person name="Waterman M."/>
            <person name="Westerman R."/>
            <person name="Wolfgruber T.K."/>
            <person name="Yang L."/>
            <person name="Yu Y."/>
            <person name="Zhang L."/>
            <person name="Zhou S."/>
            <person name="Zhu Q."/>
            <person name="Bennetzen J.L."/>
            <person name="Dawe R.K."/>
            <person name="Jiang J."/>
            <person name="Jiang N."/>
            <person name="Presting G.G."/>
            <person name="Wessler S.R."/>
            <person name="Aluru S."/>
            <person name="Martienssen R.A."/>
            <person name="Clifton S.W."/>
            <person name="McCombie W.R."/>
            <person name="Wing R.A."/>
            <person name="Wilson R.K."/>
        </authorList>
    </citation>
    <scope>NUCLEOTIDE SEQUENCE [LARGE SCALE GENOMIC DNA]</scope>
    <source>
        <strain evidence="2">cv. B73</strain>
    </source>
</reference>
<dbReference type="EnsemblPlants" id="Zm00001eb196460_T001">
    <property type="protein sequence ID" value="Zm00001eb196460_P001"/>
    <property type="gene ID" value="Zm00001eb196460"/>
</dbReference>